<sequence length="296" mass="32563">MSLPRRMLLAAVSIGLSLTALPANAGTLDPIIEILPPLPVPYHPTSATECADGSPTCIGVTIAQMEKRYDALRATCDHDAVFALAYLRVTENVRDALDEGIYDDPVWLRNQDAAFAQDYYDSYDNWHAGRKNLVPQAWRIAFQAADDGSVSALGNFMLSMNAHINRDFSYVLADAGLTGADGVSHKPDHNRFNARLDSLYHPVFSEEALELDPRFDDVNLANLDEEAVGAIMLGWRETVWRNAEALSLAKTPLALSIAKSNIETYATTQAVLYRSLFASSKARTAERNAYCHARQG</sequence>
<feature type="signal peptide" evidence="1">
    <location>
        <begin position="1"/>
        <end position="25"/>
    </location>
</feature>
<name>A0ABU1UMG5_9ACTN</name>
<evidence type="ECO:0000313" key="3">
    <source>
        <dbReference type="Proteomes" id="UP001257739"/>
    </source>
</evidence>
<organism evidence="2 3">
    <name type="scientific">Aeromicrobium panaciterrae</name>
    <dbReference type="NCBI Taxonomy" id="363861"/>
    <lineage>
        <taxon>Bacteria</taxon>
        <taxon>Bacillati</taxon>
        <taxon>Actinomycetota</taxon>
        <taxon>Actinomycetes</taxon>
        <taxon>Propionibacteriales</taxon>
        <taxon>Nocardioidaceae</taxon>
        <taxon>Aeromicrobium</taxon>
    </lineage>
</organism>
<dbReference type="EMBL" id="JAVDWH010000001">
    <property type="protein sequence ID" value="MDR7086367.1"/>
    <property type="molecule type" value="Genomic_DNA"/>
</dbReference>
<dbReference type="Pfam" id="PF19458">
    <property type="entry name" value="DUF5995"/>
    <property type="match status" value="1"/>
</dbReference>
<dbReference type="Proteomes" id="UP001257739">
    <property type="component" value="Unassembled WGS sequence"/>
</dbReference>
<dbReference type="InterPro" id="IPR046037">
    <property type="entry name" value="DUF5995"/>
</dbReference>
<keyword evidence="3" id="KW-1185">Reference proteome</keyword>
<evidence type="ECO:0000256" key="1">
    <source>
        <dbReference type="SAM" id="SignalP"/>
    </source>
</evidence>
<feature type="chain" id="PRO_5047454460" description="Secreted protein" evidence="1">
    <location>
        <begin position="26"/>
        <end position="296"/>
    </location>
</feature>
<comment type="caution">
    <text evidence="2">The sequence shown here is derived from an EMBL/GenBank/DDBJ whole genome shotgun (WGS) entry which is preliminary data.</text>
</comment>
<accession>A0ABU1UMG5</accession>
<gene>
    <name evidence="2" type="ORF">J2X11_001206</name>
</gene>
<keyword evidence="1" id="KW-0732">Signal</keyword>
<proteinExistence type="predicted"/>
<evidence type="ECO:0008006" key="4">
    <source>
        <dbReference type="Google" id="ProtNLM"/>
    </source>
</evidence>
<reference evidence="2 3" key="1">
    <citation type="submission" date="2023-07" db="EMBL/GenBank/DDBJ databases">
        <title>Sorghum-associated microbial communities from plants grown in Nebraska, USA.</title>
        <authorList>
            <person name="Schachtman D."/>
        </authorList>
    </citation>
    <scope>NUCLEOTIDE SEQUENCE [LARGE SCALE GENOMIC DNA]</scope>
    <source>
        <strain evidence="2 3">BE248</strain>
    </source>
</reference>
<protein>
    <recommendedName>
        <fullName evidence="4">Secreted protein</fullName>
    </recommendedName>
</protein>
<evidence type="ECO:0000313" key="2">
    <source>
        <dbReference type="EMBL" id="MDR7086367.1"/>
    </source>
</evidence>
<dbReference type="RefSeq" id="WP_309968057.1">
    <property type="nucleotide sequence ID" value="NZ_JAVDWH010000001.1"/>
</dbReference>